<dbReference type="EMBL" id="CADCXN010000129">
    <property type="protein sequence ID" value="CAA9893029.1"/>
    <property type="molecule type" value="Genomic_DNA"/>
</dbReference>
<evidence type="ECO:0000313" key="2">
    <source>
        <dbReference type="Proteomes" id="UP000494216"/>
    </source>
</evidence>
<proteinExistence type="predicted"/>
<name>A0A8S0Y769_9GAMM</name>
<accession>A0A8S0Y769</accession>
<dbReference type="Proteomes" id="UP000494216">
    <property type="component" value="Unassembled WGS sequence"/>
</dbReference>
<evidence type="ECO:0000313" key="1">
    <source>
        <dbReference type="EMBL" id="CAA9893029.1"/>
    </source>
</evidence>
<protein>
    <submittedName>
        <fullName evidence="1">Uncharacterized protein</fullName>
    </submittedName>
</protein>
<reference evidence="1 2" key="1">
    <citation type="submission" date="2020-02" db="EMBL/GenBank/DDBJ databases">
        <authorList>
            <person name="Hogendoorn C."/>
        </authorList>
    </citation>
    <scope>NUCLEOTIDE SEQUENCE [LARGE SCALE GENOMIC DNA]</scope>
    <source>
        <strain evidence="1">METHB21</strain>
    </source>
</reference>
<dbReference type="AlphaFoldDB" id="A0A8S0Y769"/>
<comment type="caution">
    <text evidence="1">The sequence shown here is derived from an EMBL/GenBank/DDBJ whole genome shotgun (WGS) entry which is preliminary data.</text>
</comment>
<sequence>MSHSLHKMTDDYSEASEQPHSRGVLIAKAATRPNLLAAHTLSHFNQVLGKIGLMEMAGELNTQINQLQKGDRGRAEETLAAQAIVLDTLFNALAVKSLHASGLDVQATLLKLALQSQRQCCLTFEALSAIKNPPAVTVVRQTNIGQAVQVNNGKTDEVPPTDLENELLEITHGERLDRRAKSAPIPVNQDVEAMEKLDWAQKQSR</sequence>
<organism evidence="1 2">
    <name type="scientific">Candidatus Methylobacter favarea</name>
    <dbReference type="NCBI Taxonomy" id="2707345"/>
    <lineage>
        <taxon>Bacteria</taxon>
        <taxon>Pseudomonadati</taxon>
        <taxon>Pseudomonadota</taxon>
        <taxon>Gammaproteobacteria</taxon>
        <taxon>Methylococcales</taxon>
        <taxon>Methylococcaceae</taxon>
        <taxon>Methylobacter</taxon>
    </lineage>
</organism>
<gene>
    <name evidence="1" type="ORF">METHB2_940003</name>
</gene>
<keyword evidence="2" id="KW-1185">Reference proteome</keyword>